<organism evidence="2 3">
    <name type="scientific">Panicum virgatum</name>
    <name type="common">Blackwell switchgrass</name>
    <dbReference type="NCBI Taxonomy" id="38727"/>
    <lineage>
        <taxon>Eukaryota</taxon>
        <taxon>Viridiplantae</taxon>
        <taxon>Streptophyta</taxon>
        <taxon>Embryophyta</taxon>
        <taxon>Tracheophyta</taxon>
        <taxon>Spermatophyta</taxon>
        <taxon>Magnoliopsida</taxon>
        <taxon>Liliopsida</taxon>
        <taxon>Poales</taxon>
        <taxon>Poaceae</taxon>
        <taxon>PACMAD clade</taxon>
        <taxon>Panicoideae</taxon>
        <taxon>Panicodae</taxon>
        <taxon>Paniceae</taxon>
        <taxon>Panicinae</taxon>
        <taxon>Panicum</taxon>
        <taxon>Panicum sect. Hiantes</taxon>
    </lineage>
</organism>
<dbReference type="Proteomes" id="UP000823388">
    <property type="component" value="Chromosome 2N"/>
</dbReference>
<accession>A0A8T0VR48</accession>
<protein>
    <submittedName>
        <fullName evidence="2">Uncharacterized protein</fullName>
    </submittedName>
</protein>
<proteinExistence type="predicted"/>
<feature type="compositionally biased region" description="Acidic residues" evidence="1">
    <location>
        <begin position="201"/>
        <end position="213"/>
    </location>
</feature>
<dbReference type="PANTHER" id="PTHR33170">
    <property type="entry name" value="DUF4283 DOMAIN-CONTAINING PROTEIN-RELATED"/>
    <property type="match status" value="1"/>
</dbReference>
<dbReference type="EMBL" id="CM029040">
    <property type="protein sequence ID" value="KAG2638662.1"/>
    <property type="molecule type" value="Genomic_DNA"/>
</dbReference>
<feature type="region of interest" description="Disordered" evidence="1">
    <location>
        <begin position="182"/>
        <end position="241"/>
    </location>
</feature>
<evidence type="ECO:0000313" key="2">
    <source>
        <dbReference type="EMBL" id="KAG2638662.1"/>
    </source>
</evidence>
<dbReference type="PANTHER" id="PTHR33170:SF51">
    <property type="entry name" value="CCHC-TYPE DOMAIN-CONTAINING PROTEIN"/>
    <property type="match status" value="1"/>
</dbReference>
<name>A0A8T0VR48_PANVG</name>
<gene>
    <name evidence="2" type="ORF">PVAP13_2NG651100</name>
</gene>
<evidence type="ECO:0000256" key="1">
    <source>
        <dbReference type="SAM" id="MobiDB-lite"/>
    </source>
</evidence>
<dbReference type="AlphaFoldDB" id="A0A8T0VR48"/>
<reference evidence="2" key="1">
    <citation type="submission" date="2020-05" db="EMBL/GenBank/DDBJ databases">
        <title>WGS assembly of Panicum virgatum.</title>
        <authorList>
            <person name="Lovell J.T."/>
            <person name="Jenkins J."/>
            <person name="Shu S."/>
            <person name="Juenger T.E."/>
            <person name="Schmutz J."/>
        </authorList>
    </citation>
    <scope>NUCLEOTIDE SEQUENCE</scope>
    <source>
        <strain evidence="2">AP13</strain>
    </source>
</reference>
<keyword evidence="3" id="KW-1185">Reference proteome</keyword>
<sequence length="241" mass="27117">MPGQLFYSLNIPEQKGPETVEFGKQLRAIVTVTEGRGTRFRISEELNYLVGSEVNWEVKRLSTNEFMITVPSIQVLNLLQRMGTIKFTCFDIQATVQETDRDPESFHMLQAVWVKAEGIPKIAKKEIHVMELAYLVGDPEEVFLESLEWKEVWVKVSCKDSKKIAGTSEVYINKQGHKITWSVADKGPTKSQKPAAKSKDNDDDATYEDEPESQDSYGLDNDWLKSGTPPAQGGSEAAKKN</sequence>
<comment type="caution">
    <text evidence="2">The sequence shown here is derived from an EMBL/GenBank/DDBJ whole genome shotgun (WGS) entry which is preliminary data.</text>
</comment>
<evidence type="ECO:0000313" key="3">
    <source>
        <dbReference type="Proteomes" id="UP000823388"/>
    </source>
</evidence>